<sequence>MFEYISDNGTRNSIHEPNSVSPIGGKRAKPEYIYWMNQLDTTPKTKFGYISEKKKSNYHFMKKFRKPSALLLPKYGLPLITGKENIDQ</sequence>
<reference evidence="2 3" key="2">
    <citation type="submission" date="2018-11" db="EMBL/GenBank/DDBJ databases">
        <authorList>
            <consortium name="Pathogen Informatics"/>
        </authorList>
    </citation>
    <scope>NUCLEOTIDE SEQUENCE [LARGE SCALE GENOMIC DNA]</scope>
</reference>
<dbReference type="Proteomes" id="UP000278627">
    <property type="component" value="Unassembled WGS sequence"/>
</dbReference>
<organism evidence="4">
    <name type="scientific">Brugia pahangi</name>
    <name type="common">Filarial nematode worm</name>
    <dbReference type="NCBI Taxonomy" id="6280"/>
    <lineage>
        <taxon>Eukaryota</taxon>
        <taxon>Metazoa</taxon>
        <taxon>Ecdysozoa</taxon>
        <taxon>Nematoda</taxon>
        <taxon>Chromadorea</taxon>
        <taxon>Rhabditida</taxon>
        <taxon>Spirurina</taxon>
        <taxon>Spiruromorpha</taxon>
        <taxon>Filarioidea</taxon>
        <taxon>Onchocercidae</taxon>
        <taxon>Brugia</taxon>
    </lineage>
</organism>
<evidence type="ECO:0000313" key="4">
    <source>
        <dbReference type="WBParaSite" id="BPAG_0000914901-mRNA-1"/>
    </source>
</evidence>
<name>A0A0N4TL97_BRUPA</name>
<gene>
    <name evidence="2" type="ORF">BPAG_LOCUS9111</name>
</gene>
<keyword evidence="3" id="KW-1185">Reference proteome</keyword>
<evidence type="ECO:0000256" key="1">
    <source>
        <dbReference type="SAM" id="MobiDB-lite"/>
    </source>
</evidence>
<reference evidence="4" key="1">
    <citation type="submission" date="2017-02" db="UniProtKB">
        <authorList>
            <consortium name="WormBaseParasite"/>
        </authorList>
    </citation>
    <scope>IDENTIFICATION</scope>
</reference>
<protein>
    <submittedName>
        <fullName evidence="4">Ovule protein</fullName>
    </submittedName>
</protein>
<dbReference type="WBParaSite" id="BPAG_0000914901-mRNA-1">
    <property type="protein sequence ID" value="BPAG_0000914901-mRNA-1"/>
    <property type="gene ID" value="BPAG_0000914901"/>
</dbReference>
<feature type="compositionally biased region" description="Polar residues" evidence="1">
    <location>
        <begin position="7"/>
        <end position="21"/>
    </location>
</feature>
<evidence type="ECO:0000313" key="3">
    <source>
        <dbReference type="Proteomes" id="UP000278627"/>
    </source>
</evidence>
<proteinExistence type="predicted"/>
<feature type="region of interest" description="Disordered" evidence="1">
    <location>
        <begin position="1"/>
        <end position="26"/>
    </location>
</feature>
<dbReference type="AlphaFoldDB" id="A0A0N4TL97"/>
<accession>A0A0N4TL97</accession>
<dbReference type="EMBL" id="UZAD01013147">
    <property type="protein sequence ID" value="VDN90297.1"/>
    <property type="molecule type" value="Genomic_DNA"/>
</dbReference>
<evidence type="ECO:0000313" key="2">
    <source>
        <dbReference type="EMBL" id="VDN90297.1"/>
    </source>
</evidence>